<dbReference type="InterPro" id="IPR003373">
    <property type="entry name" value="Fe2_transport_prot-B"/>
</dbReference>
<feature type="transmembrane region" description="Helical" evidence="16">
    <location>
        <begin position="322"/>
        <end position="347"/>
    </location>
</feature>
<dbReference type="InterPro" id="IPR030389">
    <property type="entry name" value="G_FEOB_dom"/>
</dbReference>
<dbReference type="InterPro" id="IPR027417">
    <property type="entry name" value="P-loop_NTPase"/>
</dbReference>
<dbReference type="NCBIfam" id="TIGR00437">
    <property type="entry name" value="feoB"/>
    <property type="match status" value="1"/>
</dbReference>
<dbReference type="Pfam" id="PF07664">
    <property type="entry name" value="FeoB_C"/>
    <property type="match status" value="1"/>
</dbReference>
<feature type="transmembrane region" description="Helical" evidence="16">
    <location>
        <begin position="253"/>
        <end position="275"/>
    </location>
</feature>
<dbReference type="PANTHER" id="PTHR43185">
    <property type="entry name" value="FERROUS IRON TRANSPORT PROTEIN B"/>
    <property type="match status" value="1"/>
</dbReference>
<dbReference type="InterPro" id="IPR050860">
    <property type="entry name" value="FeoB_GTPase"/>
</dbReference>
<keyword evidence="3 16" id="KW-0813">Transport</keyword>
<dbReference type="Pfam" id="PF07670">
    <property type="entry name" value="Gate"/>
    <property type="match status" value="2"/>
</dbReference>
<feature type="binding site" evidence="14">
    <location>
        <begin position="49"/>
        <end position="53"/>
    </location>
    <ligand>
        <name>GTP</name>
        <dbReference type="ChEBI" id="CHEBI:37565"/>
        <label>1</label>
    </ligand>
</feature>
<feature type="binding site" evidence="15">
    <location>
        <position position="36"/>
    </location>
    <ligand>
        <name>Mg(2+)</name>
        <dbReference type="ChEBI" id="CHEBI:18420"/>
        <label>2</label>
    </ligand>
</feature>
<feature type="binding site" evidence="14">
    <location>
        <begin position="24"/>
        <end position="31"/>
    </location>
    <ligand>
        <name>GTP</name>
        <dbReference type="ChEBI" id="CHEBI:37565"/>
        <label>1</label>
    </ligand>
</feature>
<dbReference type="AlphaFoldDB" id="A0A1G7HR80"/>
<dbReference type="SUPFAM" id="SSF52540">
    <property type="entry name" value="P-loop containing nucleoside triphosphate hydrolases"/>
    <property type="match status" value="1"/>
</dbReference>
<gene>
    <name evidence="18" type="ORF">SAMN05660235_00218</name>
</gene>
<dbReference type="InterPro" id="IPR011640">
    <property type="entry name" value="Fe2_transport_prot_B_C"/>
</dbReference>
<dbReference type="Gene3D" id="3.40.50.300">
    <property type="entry name" value="P-loop containing nucleotide triphosphate hydrolases"/>
    <property type="match status" value="1"/>
</dbReference>
<evidence type="ECO:0000256" key="11">
    <source>
        <dbReference type="ARBA" id="ARBA00023134"/>
    </source>
</evidence>
<evidence type="ECO:0000256" key="1">
    <source>
        <dbReference type="ARBA" id="ARBA00003926"/>
    </source>
</evidence>
<dbReference type="STRING" id="1123285.SAMN05660235_00218"/>
<feature type="transmembrane region" description="Helical" evidence="16">
    <location>
        <begin position="436"/>
        <end position="454"/>
    </location>
</feature>
<reference evidence="19" key="1">
    <citation type="submission" date="2016-10" db="EMBL/GenBank/DDBJ databases">
        <authorList>
            <person name="Varghese N."/>
            <person name="Submissions S."/>
        </authorList>
    </citation>
    <scope>NUCLEOTIDE SEQUENCE [LARGE SCALE GENOMIC DNA]</scope>
    <source>
        <strain evidence="19">DSM 23256</strain>
    </source>
</reference>
<dbReference type="PRINTS" id="PR00326">
    <property type="entry name" value="GTP1OBG"/>
</dbReference>
<dbReference type="GO" id="GO:0005886">
    <property type="term" value="C:plasma membrane"/>
    <property type="evidence" value="ECO:0007669"/>
    <property type="project" value="UniProtKB-SubCell"/>
</dbReference>
<keyword evidence="8 16" id="KW-1133">Transmembrane helix</keyword>
<evidence type="ECO:0000256" key="13">
    <source>
        <dbReference type="NCBIfam" id="TIGR00437"/>
    </source>
</evidence>
<keyword evidence="5 16" id="KW-0410">Iron transport</keyword>
<evidence type="ECO:0000256" key="9">
    <source>
        <dbReference type="ARBA" id="ARBA00023004"/>
    </source>
</evidence>
<keyword evidence="9 16" id="KW-0408">Iron</keyword>
<feature type="transmembrane region" description="Helical" evidence="16">
    <location>
        <begin position="376"/>
        <end position="397"/>
    </location>
</feature>
<dbReference type="PANTHER" id="PTHR43185:SF1">
    <property type="entry name" value="FE(2+) TRANSPORTER FEOB"/>
    <property type="match status" value="1"/>
</dbReference>
<evidence type="ECO:0000256" key="10">
    <source>
        <dbReference type="ARBA" id="ARBA00023065"/>
    </source>
</evidence>
<comment type="subcellular location">
    <subcellularLocation>
        <location evidence="2 16">Cell membrane</location>
        <topology evidence="2 16">Multi-pass membrane protein</topology>
    </subcellularLocation>
</comment>
<evidence type="ECO:0000256" key="7">
    <source>
        <dbReference type="ARBA" id="ARBA00022741"/>
    </source>
</evidence>
<dbReference type="OrthoDB" id="9809127at2"/>
<feature type="binding site" evidence="14">
    <location>
        <begin position="124"/>
        <end position="127"/>
    </location>
    <ligand>
        <name>GTP</name>
        <dbReference type="ChEBI" id="CHEBI:37565"/>
        <label>1</label>
    </ligand>
</feature>
<evidence type="ECO:0000313" key="19">
    <source>
        <dbReference type="Proteomes" id="UP000243333"/>
    </source>
</evidence>
<evidence type="ECO:0000256" key="6">
    <source>
        <dbReference type="ARBA" id="ARBA00022692"/>
    </source>
</evidence>
<dbReference type="GO" id="GO:0015093">
    <property type="term" value="F:ferrous iron transmembrane transporter activity"/>
    <property type="evidence" value="ECO:0007669"/>
    <property type="project" value="UniProtKB-UniRule"/>
</dbReference>
<keyword evidence="10" id="KW-0406">Ion transport</keyword>
<evidence type="ECO:0000256" key="4">
    <source>
        <dbReference type="ARBA" id="ARBA00022475"/>
    </source>
</evidence>
<feature type="transmembrane region" description="Helical" evidence="16">
    <location>
        <begin position="497"/>
        <end position="517"/>
    </location>
</feature>
<keyword evidence="11 14" id="KW-0342">GTP-binding</keyword>
<organism evidence="18 19">
    <name type="scientific">Sporolituus thermophilus DSM 23256</name>
    <dbReference type="NCBI Taxonomy" id="1123285"/>
    <lineage>
        <taxon>Bacteria</taxon>
        <taxon>Bacillati</taxon>
        <taxon>Bacillota</taxon>
        <taxon>Negativicutes</taxon>
        <taxon>Selenomonadales</taxon>
        <taxon>Sporomusaceae</taxon>
        <taxon>Sporolituus</taxon>
    </lineage>
</organism>
<keyword evidence="12 16" id="KW-0472">Membrane</keyword>
<feature type="binding site" evidence="15">
    <location>
        <position position="38"/>
    </location>
    <ligand>
        <name>Mg(2+)</name>
        <dbReference type="ChEBI" id="CHEBI:18420"/>
        <label>2</label>
    </ligand>
</feature>
<dbReference type="CDD" id="cd01879">
    <property type="entry name" value="FeoB"/>
    <property type="match status" value="1"/>
</dbReference>
<feature type="transmembrane region" description="Helical" evidence="16">
    <location>
        <begin position="564"/>
        <end position="584"/>
    </location>
</feature>
<evidence type="ECO:0000256" key="2">
    <source>
        <dbReference type="ARBA" id="ARBA00004651"/>
    </source>
</evidence>
<evidence type="ECO:0000256" key="12">
    <source>
        <dbReference type="ARBA" id="ARBA00023136"/>
    </source>
</evidence>
<feature type="binding site" evidence="15">
    <location>
        <position position="35"/>
    </location>
    <ligand>
        <name>Mg(2+)</name>
        <dbReference type="ChEBI" id="CHEBI:18420"/>
        <label>2</label>
    </ligand>
</feature>
<keyword evidence="4" id="KW-1003">Cell membrane</keyword>
<feature type="transmembrane region" description="Helical" evidence="16">
    <location>
        <begin position="409"/>
        <end position="430"/>
    </location>
</feature>
<evidence type="ECO:0000256" key="14">
    <source>
        <dbReference type="PIRSR" id="PIRSR603373-1"/>
    </source>
</evidence>
<keyword evidence="6 16" id="KW-0812">Transmembrane</keyword>
<dbReference type="RefSeq" id="WP_093687263.1">
    <property type="nucleotide sequence ID" value="NZ_FNBU01000001.1"/>
</dbReference>
<dbReference type="GO" id="GO:0046872">
    <property type="term" value="F:metal ion binding"/>
    <property type="evidence" value="ECO:0007669"/>
    <property type="project" value="UniProtKB-KW"/>
</dbReference>
<dbReference type="EMBL" id="FNBU01000001">
    <property type="protein sequence ID" value="SDF02942.1"/>
    <property type="molecule type" value="Genomic_DNA"/>
</dbReference>
<accession>A0A1G7HR80</accession>
<keyword evidence="19" id="KW-1185">Reference proteome</keyword>
<proteinExistence type="inferred from homology"/>
<evidence type="ECO:0000313" key="18">
    <source>
        <dbReference type="EMBL" id="SDF02942.1"/>
    </source>
</evidence>
<dbReference type="InterPro" id="IPR011642">
    <property type="entry name" value="Gate_dom"/>
</dbReference>
<evidence type="ECO:0000256" key="16">
    <source>
        <dbReference type="RuleBase" id="RU362098"/>
    </source>
</evidence>
<feature type="domain" description="FeoB-type G" evidence="17">
    <location>
        <begin position="17"/>
        <end position="173"/>
    </location>
</feature>
<evidence type="ECO:0000256" key="3">
    <source>
        <dbReference type="ARBA" id="ARBA00022448"/>
    </source>
</evidence>
<dbReference type="Proteomes" id="UP000243333">
    <property type="component" value="Unassembled WGS sequence"/>
</dbReference>
<dbReference type="Pfam" id="PF02421">
    <property type="entry name" value="FeoB_N"/>
    <property type="match status" value="1"/>
</dbReference>
<evidence type="ECO:0000256" key="15">
    <source>
        <dbReference type="PIRSR" id="PIRSR603373-2"/>
    </source>
</evidence>
<keyword evidence="15" id="KW-0460">Magnesium</keyword>
<keyword evidence="7 14" id="KW-0547">Nucleotide-binding</keyword>
<dbReference type="PROSITE" id="PS51711">
    <property type="entry name" value="G_FEOB"/>
    <property type="match status" value="1"/>
</dbReference>
<evidence type="ECO:0000259" key="17">
    <source>
        <dbReference type="PROSITE" id="PS51711"/>
    </source>
</evidence>
<evidence type="ECO:0000256" key="5">
    <source>
        <dbReference type="ARBA" id="ARBA00022496"/>
    </source>
</evidence>
<name>A0A1G7HR80_9FIRM</name>
<feature type="binding site" evidence="14">
    <location>
        <begin position="66"/>
        <end position="69"/>
    </location>
    <ligand>
        <name>GTP</name>
        <dbReference type="ChEBI" id="CHEBI:37565"/>
        <label>1</label>
    </ligand>
</feature>
<protein>
    <recommendedName>
        <fullName evidence="13 16">Ferrous iron transport protein B</fullName>
    </recommendedName>
</protein>
<feature type="binding site" evidence="15">
    <location>
        <position position="39"/>
    </location>
    <ligand>
        <name>Mg(2+)</name>
        <dbReference type="ChEBI" id="CHEBI:18420"/>
        <label>2</label>
    </ligand>
</feature>
<feature type="transmembrane region" description="Helical" evidence="16">
    <location>
        <begin position="593"/>
        <end position="614"/>
    </location>
</feature>
<sequence length="615" mass="66956">MHCCHNSLSHIEIPEGAKKIVLVGNPNVGKSVFFNALTGMYVDVSNFPGTTVDISYGRFGKDVVLDTPGVYGISSFNDEEKVARDVILAADLILNVVDAVHLERDLFLTLQVIDTGIPVIVAVNMMDEAAKQGIHVDIDLLEHLLGVPVIPTVAVKGKGLEEVKNRLYEARTGNIPPALKRDLQEMLNRAGTWAEALLILEGDPHVAERHGVAPGTRREEIYHERRHRVNDIVRHVVKETNEGTRFSTKLGRWMLQPLTGIPIFVLVLAIMYYVIGVIVAQDIVGFTEETVMQGMYEPAVRAFVGRFISEDSVLGTILIGEFGLLTLTITYIVGLMLPLVLGFYFLMSLMEDSGYLPRLAALVDRAMNVIGLNGRAIIPVILGFGCITMATITTRILGSARERTIATAVLGLAIPCSAQLGVIVGLLAGIGVEYTVIYILTLLIVLGIVGRVLSRVLPGESSELLIDLPPIRLPRLENVLKKTATKSYAFLKEASPLFMLGAFLITLLQVAGLLEVIQNALAPVTEGVLRLPRETATVFIMGMIRRDFGAAGLSDMTLSPEQTLVALLTITLFVPCIASMIVMLKERGRKEGLLIWIGSWVAAFVVGGIVARIIM</sequence>
<comment type="similarity">
    <text evidence="16">Belongs to the TRAFAC class TrmE-Era-EngA-EngB-Septin-like GTPase superfamily. FeoB GTPase (TC 9.A.8) family.</text>
</comment>
<keyword evidence="15" id="KW-0479">Metal-binding</keyword>
<evidence type="ECO:0000256" key="8">
    <source>
        <dbReference type="ARBA" id="ARBA00022989"/>
    </source>
</evidence>
<comment type="function">
    <text evidence="1 16">Probable transporter of a GTP-driven Fe(2+) uptake system.</text>
</comment>
<dbReference type="InterPro" id="IPR006073">
    <property type="entry name" value="GTP-bd"/>
</dbReference>
<dbReference type="GO" id="GO:0005525">
    <property type="term" value="F:GTP binding"/>
    <property type="evidence" value="ECO:0007669"/>
    <property type="project" value="UniProtKB-KW"/>
</dbReference>